<reference evidence="2 3" key="1">
    <citation type="journal article" date="2006" name="Nature">
        <title>Global trends of whole-genome duplications revealed by the ciliate Paramecium tetraurelia.</title>
        <authorList>
            <consortium name="Genoscope"/>
            <person name="Aury J.-M."/>
            <person name="Jaillon O."/>
            <person name="Duret L."/>
            <person name="Noel B."/>
            <person name="Jubin C."/>
            <person name="Porcel B.M."/>
            <person name="Segurens B."/>
            <person name="Daubin V."/>
            <person name="Anthouard V."/>
            <person name="Aiach N."/>
            <person name="Arnaiz O."/>
            <person name="Billaut A."/>
            <person name="Beisson J."/>
            <person name="Blanc I."/>
            <person name="Bouhouche K."/>
            <person name="Camara F."/>
            <person name="Duharcourt S."/>
            <person name="Guigo R."/>
            <person name="Gogendeau D."/>
            <person name="Katinka M."/>
            <person name="Keller A.-M."/>
            <person name="Kissmehl R."/>
            <person name="Klotz C."/>
            <person name="Koll F."/>
            <person name="Le Moue A."/>
            <person name="Lepere C."/>
            <person name="Malinsky S."/>
            <person name="Nowacki M."/>
            <person name="Nowak J.K."/>
            <person name="Plattner H."/>
            <person name="Poulain J."/>
            <person name="Ruiz F."/>
            <person name="Serrano V."/>
            <person name="Zagulski M."/>
            <person name="Dessen P."/>
            <person name="Betermier M."/>
            <person name="Weissenbach J."/>
            <person name="Scarpelli C."/>
            <person name="Schachter V."/>
            <person name="Sperling L."/>
            <person name="Meyer E."/>
            <person name="Cohen J."/>
            <person name="Wincker P."/>
        </authorList>
    </citation>
    <scope>NUCLEOTIDE SEQUENCE [LARGE SCALE GENOMIC DNA]</scope>
    <source>
        <strain evidence="2 3">Stock d4-2</strain>
    </source>
</reference>
<proteinExistence type="predicted"/>
<dbReference type="Proteomes" id="UP000000600">
    <property type="component" value="Unassembled WGS sequence"/>
</dbReference>
<dbReference type="SUPFAM" id="SSF143791">
    <property type="entry name" value="DUSP-like"/>
    <property type="match status" value="1"/>
</dbReference>
<sequence>MSLIDQILGVGNDLSGPQIFVICQKWYEQFQDELCNCNPNFSKIDNYSLCICQEEQVQLNSILNNFKREFDFQPIIIQQNSQEQILKVDKRNQAHYISKALWELLEEQVKGGPCIPLYTMSKQESNVVKTLYLNLKFMTNYEIEEMMPNLVVPVDMTQMEFLIQNEDDSLIYFTKVVPLAFTIEQLITKILTPLFDISNLLCYNYYLKKFLSFKSSTLIYELQIKSLWFLKNSMKNLLKIQNGGTEFTENFDEVQMREDFQNFKTESTTESRIPSLLDISQQQQPNPFHEFEDEGNQSNLSNQNIIIKVLRELDDFKNEISTILKQKKNQPLVLFKYEQAIENINQIIQSIEQDNCFKKEQQEEGTNDELIEQDI</sequence>
<dbReference type="OrthoDB" id="300681at2759"/>
<dbReference type="InterPro" id="IPR035927">
    <property type="entry name" value="DUSP-like_sf"/>
</dbReference>
<dbReference type="GeneID" id="5023059"/>
<protein>
    <recommendedName>
        <fullName evidence="1">DUSP domain-containing protein</fullName>
    </recommendedName>
</protein>
<name>A0CGG0_PARTE</name>
<dbReference type="InParanoid" id="A0CGG0"/>
<dbReference type="AlphaFoldDB" id="A0CGG0"/>
<dbReference type="OMA" id="YISKALW"/>
<feature type="domain" description="DUSP" evidence="1">
    <location>
        <begin position="17"/>
        <end position="118"/>
    </location>
</feature>
<dbReference type="Pfam" id="PF06337">
    <property type="entry name" value="DUSP"/>
    <property type="match status" value="1"/>
</dbReference>
<dbReference type="KEGG" id="ptm:GSPATT00007317001"/>
<dbReference type="RefSeq" id="XP_001437274.1">
    <property type="nucleotide sequence ID" value="XM_001437237.1"/>
</dbReference>
<evidence type="ECO:0000313" key="3">
    <source>
        <dbReference type="Proteomes" id="UP000000600"/>
    </source>
</evidence>
<dbReference type="GO" id="GO:0004843">
    <property type="term" value="F:cysteine-type deubiquitinase activity"/>
    <property type="evidence" value="ECO:0007669"/>
    <property type="project" value="InterPro"/>
</dbReference>
<organism evidence="2 3">
    <name type="scientific">Paramecium tetraurelia</name>
    <dbReference type="NCBI Taxonomy" id="5888"/>
    <lineage>
        <taxon>Eukaryota</taxon>
        <taxon>Sar</taxon>
        <taxon>Alveolata</taxon>
        <taxon>Ciliophora</taxon>
        <taxon>Intramacronucleata</taxon>
        <taxon>Oligohymenophorea</taxon>
        <taxon>Peniculida</taxon>
        <taxon>Parameciidae</taxon>
        <taxon>Paramecium</taxon>
    </lineage>
</organism>
<gene>
    <name evidence="2" type="ORF">GSPATT00007317001</name>
</gene>
<accession>A0CGG0</accession>
<dbReference type="EMBL" id="CT868074">
    <property type="protein sequence ID" value="CAK69877.1"/>
    <property type="molecule type" value="Genomic_DNA"/>
</dbReference>
<evidence type="ECO:0000313" key="2">
    <source>
        <dbReference type="EMBL" id="CAK69877.1"/>
    </source>
</evidence>
<dbReference type="InterPro" id="IPR006615">
    <property type="entry name" value="Pept_C19_DUSP"/>
</dbReference>
<evidence type="ECO:0000259" key="1">
    <source>
        <dbReference type="Pfam" id="PF06337"/>
    </source>
</evidence>
<dbReference type="HOGENOM" id="CLU_772646_0_0_1"/>
<keyword evidence="3" id="KW-1185">Reference proteome</keyword>